<gene>
    <name evidence="6" type="ordered locus">FsymDg_2160</name>
</gene>
<dbReference type="HOGENOM" id="CLU_069543_5_1_11"/>
<dbReference type="SUPFAM" id="SSF46689">
    <property type="entry name" value="Homeodomain-like"/>
    <property type="match status" value="1"/>
</dbReference>
<dbReference type="Proteomes" id="UP000001549">
    <property type="component" value="Chromosome"/>
</dbReference>
<evidence type="ECO:0000256" key="2">
    <source>
        <dbReference type="ARBA" id="ARBA00023125"/>
    </source>
</evidence>
<dbReference type="PANTHER" id="PTHR30055">
    <property type="entry name" value="HTH-TYPE TRANSCRIPTIONAL REGULATOR RUTR"/>
    <property type="match status" value="1"/>
</dbReference>
<feature type="DNA-binding region" description="H-T-H motif" evidence="4">
    <location>
        <begin position="38"/>
        <end position="57"/>
    </location>
</feature>
<dbReference type="eggNOG" id="COG1309">
    <property type="taxonomic scope" value="Bacteria"/>
</dbReference>
<dbReference type="Gene3D" id="1.10.10.60">
    <property type="entry name" value="Homeodomain-like"/>
    <property type="match status" value="1"/>
</dbReference>
<dbReference type="InterPro" id="IPR001647">
    <property type="entry name" value="HTH_TetR"/>
</dbReference>
<keyword evidence="1" id="KW-0805">Transcription regulation</keyword>
<dbReference type="GO" id="GO:0045892">
    <property type="term" value="P:negative regulation of DNA-templated transcription"/>
    <property type="evidence" value="ECO:0007669"/>
    <property type="project" value="InterPro"/>
</dbReference>
<accession>F8AYY2</accession>
<dbReference type="PANTHER" id="PTHR30055:SF151">
    <property type="entry name" value="TRANSCRIPTIONAL REGULATORY PROTEIN"/>
    <property type="match status" value="1"/>
</dbReference>
<feature type="domain" description="HTH tetR-type" evidence="5">
    <location>
        <begin position="15"/>
        <end position="75"/>
    </location>
</feature>
<dbReference type="EMBL" id="CP002801">
    <property type="protein sequence ID" value="AEH09570.1"/>
    <property type="molecule type" value="Genomic_DNA"/>
</dbReference>
<dbReference type="RefSeq" id="WP_013873504.1">
    <property type="nucleotide sequence ID" value="NC_015656.1"/>
</dbReference>
<dbReference type="Pfam" id="PF02909">
    <property type="entry name" value="TetR_C_1"/>
    <property type="match status" value="1"/>
</dbReference>
<dbReference type="InterPro" id="IPR050109">
    <property type="entry name" value="HTH-type_TetR-like_transc_reg"/>
</dbReference>
<dbReference type="GO" id="GO:0003700">
    <property type="term" value="F:DNA-binding transcription factor activity"/>
    <property type="evidence" value="ECO:0007669"/>
    <property type="project" value="TreeGrafter"/>
</dbReference>
<dbReference type="Pfam" id="PF00440">
    <property type="entry name" value="TetR_N"/>
    <property type="match status" value="1"/>
</dbReference>
<dbReference type="STRING" id="656024.FsymDg_2160"/>
<dbReference type="SUPFAM" id="SSF48498">
    <property type="entry name" value="Tetracyclin repressor-like, C-terminal domain"/>
    <property type="match status" value="1"/>
</dbReference>
<dbReference type="GO" id="GO:0000976">
    <property type="term" value="F:transcription cis-regulatory region binding"/>
    <property type="evidence" value="ECO:0007669"/>
    <property type="project" value="TreeGrafter"/>
</dbReference>
<evidence type="ECO:0000256" key="1">
    <source>
        <dbReference type="ARBA" id="ARBA00023015"/>
    </source>
</evidence>
<evidence type="ECO:0000313" key="6">
    <source>
        <dbReference type="EMBL" id="AEH09570.1"/>
    </source>
</evidence>
<evidence type="ECO:0000256" key="4">
    <source>
        <dbReference type="PROSITE-ProRule" id="PRU00335"/>
    </source>
</evidence>
<dbReference type="InterPro" id="IPR036271">
    <property type="entry name" value="Tet_transcr_reg_TetR-rel_C_sf"/>
</dbReference>
<keyword evidence="3" id="KW-0804">Transcription</keyword>
<keyword evidence="7" id="KW-1185">Reference proteome</keyword>
<evidence type="ECO:0000256" key="3">
    <source>
        <dbReference type="ARBA" id="ARBA00023163"/>
    </source>
</evidence>
<reference evidence="6 7" key="1">
    <citation type="submission" date="2011-05" db="EMBL/GenBank/DDBJ databases">
        <title>Complete sequence of chromosome of Frankia symbiont of Datisca glomerata.</title>
        <authorList>
            <consortium name="US DOE Joint Genome Institute"/>
            <person name="Lucas S."/>
            <person name="Han J."/>
            <person name="Lapidus A."/>
            <person name="Cheng J.-F."/>
            <person name="Goodwin L."/>
            <person name="Pitluck S."/>
            <person name="Peters L."/>
            <person name="Mikhailova N."/>
            <person name="Chertkov O."/>
            <person name="Teshima H."/>
            <person name="Han C."/>
            <person name="Tapia R."/>
            <person name="Land M."/>
            <person name="Hauser L."/>
            <person name="Kyrpides N."/>
            <person name="Ivanova N."/>
            <person name="Pagani I."/>
            <person name="Berry A."/>
            <person name="Pawlowski K."/>
            <person name="Persson T."/>
            <person name="Vanden Heuvel B."/>
            <person name="Benson D."/>
            <person name="Woyke T."/>
        </authorList>
    </citation>
    <scope>NUCLEOTIDE SEQUENCE [LARGE SCALE GENOMIC DNA]</scope>
    <source>
        <strain evidence="7">4085684</strain>
    </source>
</reference>
<dbReference type="KEGG" id="fsy:FsymDg_2160"/>
<proteinExistence type="predicted"/>
<keyword evidence="2 4" id="KW-0238">DNA-binding</keyword>
<dbReference type="InterPro" id="IPR009057">
    <property type="entry name" value="Homeodomain-like_sf"/>
</dbReference>
<protein>
    <submittedName>
        <fullName evidence="6">Regulatory protein TetR</fullName>
    </submittedName>
</protein>
<dbReference type="AlphaFoldDB" id="F8AYY2"/>
<evidence type="ECO:0000259" key="5">
    <source>
        <dbReference type="PROSITE" id="PS50977"/>
    </source>
</evidence>
<name>F8AYY2_9ACTN</name>
<evidence type="ECO:0000313" key="7">
    <source>
        <dbReference type="Proteomes" id="UP000001549"/>
    </source>
</evidence>
<dbReference type="Gene3D" id="1.10.357.10">
    <property type="entry name" value="Tetracycline Repressor, domain 2"/>
    <property type="match status" value="1"/>
</dbReference>
<sequence>METAQPRHTRTPRGTLSRQLLLDTAMEIVDIGGVGGFSMRALGARLNIDPTAVYRHFRTKNELLEALADRVVRGDEPLPHTGDPRADLRETFAQLRGSLLRHPTLAPIVLRRPPGGEASWERTNHAIGLLRQAGLPDRQASDAYTTLLFYTLGHALTEARHTAATIARKGPDATVTPITAIGSSASRYPHLAAVADHLAADMREQFHDGLTLILSALAI</sequence>
<organism evidence="6 7">
    <name type="scientific">Candidatus Protofrankia datiscae</name>
    <dbReference type="NCBI Taxonomy" id="2716812"/>
    <lineage>
        <taxon>Bacteria</taxon>
        <taxon>Bacillati</taxon>
        <taxon>Actinomycetota</taxon>
        <taxon>Actinomycetes</taxon>
        <taxon>Frankiales</taxon>
        <taxon>Frankiaceae</taxon>
        <taxon>Protofrankia</taxon>
    </lineage>
</organism>
<dbReference type="PROSITE" id="PS50977">
    <property type="entry name" value="HTH_TETR_2"/>
    <property type="match status" value="1"/>
</dbReference>
<dbReference type="InterPro" id="IPR004111">
    <property type="entry name" value="Repressor_TetR_C"/>
</dbReference>